<sequence length="814" mass="91838" precursor="true">MRKNLRLLPLPFFIALSLSAHAADQPPENWALCPIEEVVPAFADKLPPPQTDAAAQPGETEVTGDKLQGTEGQVLNLDGNVSLRRGDQMLLADNLAYDQEKETYVAEGTVRYQDRGMRLSAARAKGDQGKDTHELEDIKYQLSRRRGNGGADRIVMNGDVGSLFGSTYSTCPPGARAWELHAKQIDVDTEEGMGTARHATLRIGRIPVLYLPWFRFPVDDRRRTGLLYPAISQSGRNGFDWRQPIYLNLAPNMDATLTPRWMSKRGLQLGGEFRYLTETGRGVLDGAFLPSDQLAERERAEEIAEGVPESNRRRDDRGYLRFVGSQNLGPQWQARANLGWVSDPRYLDDASNNLNGAAYSFVTSDIGIYGRGRHWEASFMADHWQLADYTLRDTNLPFNRLPRAHMRWDQPFTRWLNAGFDAEAIRFDHEVFSGGTRVDLRPFVQLPLEGDSWFLRPTLAWRYTSFQLSGDALDRALTHALRNGLDSSNPAVMAPLIQQYRNDRITRSLPIGTIDAGVYFDRETRIGGTNYLHTLEPRLFYFNAPYRDQSGIPVFDTRPLTFGWGQLFRDNRYSGADRQSDGNQLTLALSTRLIRESDGREKLSASLGQIRYFEDSRVTVPGEAPIEQGKSAWIADANYAANDRWTIGASYQWDPKAGRRDLASVRTRYLIGDAGIVNLSYRYRRDLLEQADLSFLYPINPTWSVVGRYYYSLYDDSRTAANERQLLEGILGVQWESCCVAVRLVGRRYLRNRGEDLDNAIQLEIELKGLGSAGPDTEGRLRRAILGYYREDLSLVPPPQTRGGGDLPSPDTVP</sequence>
<feature type="signal peptide" evidence="4">
    <location>
        <begin position="1"/>
        <end position="22"/>
    </location>
</feature>
<evidence type="ECO:0000313" key="9">
    <source>
        <dbReference type="Proteomes" id="UP001597110"/>
    </source>
</evidence>
<dbReference type="InterPro" id="IPR050218">
    <property type="entry name" value="LptD"/>
</dbReference>
<dbReference type="InterPro" id="IPR007543">
    <property type="entry name" value="LptD_C"/>
</dbReference>
<evidence type="ECO:0000256" key="4">
    <source>
        <dbReference type="HAMAP-Rule" id="MF_01411"/>
    </source>
</evidence>
<feature type="domain" description="LptD C-terminal" evidence="7">
    <location>
        <begin position="316"/>
        <end position="703"/>
    </location>
</feature>
<comment type="subcellular location">
    <subcellularLocation>
        <location evidence="4">Cell outer membrane</location>
    </subcellularLocation>
</comment>
<comment type="similarity">
    <text evidence="4">Belongs to the LptD family.</text>
</comment>
<evidence type="ECO:0000256" key="3">
    <source>
        <dbReference type="ARBA" id="ARBA00023237"/>
    </source>
</evidence>
<keyword evidence="1 4" id="KW-0732">Signal</keyword>
<proteinExistence type="inferred from homology"/>
<evidence type="ECO:0000313" key="8">
    <source>
        <dbReference type="EMBL" id="MFD0726132.1"/>
    </source>
</evidence>
<keyword evidence="3 4" id="KW-0998">Cell outer membrane</keyword>
<feature type="chain" id="PRO_5044903254" description="LPS-assembly protein LptD" evidence="4">
    <location>
        <begin position="23"/>
        <end position="814"/>
    </location>
</feature>
<dbReference type="Pfam" id="PF03968">
    <property type="entry name" value="LptD_N"/>
    <property type="match status" value="1"/>
</dbReference>
<keyword evidence="2 4" id="KW-0472">Membrane</keyword>
<dbReference type="RefSeq" id="WP_386823691.1">
    <property type="nucleotide sequence ID" value="NZ_JBHTIF010000001.1"/>
</dbReference>
<name>A0ABW2YEH3_9GAMM</name>
<dbReference type="Pfam" id="PF04453">
    <property type="entry name" value="LptD"/>
    <property type="match status" value="1"/>
</dbReference>
<feature type="domain" description="Organic solvent tolerance-like N-terminal" evidence="6">
    <location>
        <begin position="73"/>
        <end position="192"/>
    </location>
</feature>
<gene>
    <name evidence="4 8" type="primary">lptD</name>
    <name evidence="8" type="ORF">ACFQ0E_11075</name>
</gene>
<protein>
    <recommendedName>
        <fullName evidence="4">LPS-assembly protein LptD</fullName>
    </recommendedName>
</protein>
<dbReference type="SUPFAM" id="SSF56935">
    <property type="entry name" value="Porins"/>
    <property type="match status" value="1"/>
</dbReference>
<evidence type="ECO:0000259" key="7">
    <source>
        <dbReference type="Pfam" id="PF04453"/>
    </source>
</evidence>
<dbReference type="HAMAP" id="MF_01411">
    <property type="entry name" value="LPS_assembly_LptD"/>
    <property type="match status" value="1"/>
</dbReference>
<organism evidence="8 9">
    <name type="scientific">Lysobacter brunescens</name>
    <dbReference type="NCBI Taxonomy" id="262323"/>
    <lineage>
        <taxon>Bacteria</taxon>
        <taxon>Pseudomonadati</taxon>
        <taxon>Pseudomonadota</taxon>
        <taxon>Gammaproteobacteria</taxon>
        <taxon>Lysobacterales</taxon>
        <taxon>Lysobacteraceae</taxon>
        <taxon>Lysobacter</taxon>
    </lineage>
</organism>
<reference evidence="9" key="1">
    <citation type="journal article" date="2019" name="Int. J. Syst. Evol. Microbiol.">
        <title>The Global Catalogue of Microorganisms (GCM) 10K type strain sequencing project: providing services to taxonomists for standard genome sequencing and annotation.</title>
        <authorList>
            <consortium name="The Broad Institute Genomics Platform"/>
            <consortium name="The Broad Institute Genome Sequencing Center for Infectious Disease"/>
            <person name="Wu L."/>
            <person name="Ma J."/>
        </authorList>
    </citation>
    <scope>NUCLEOTIDE SEQUENCE [LARGE SCALE GENOMIC DNA]</scope>
    <source>
        <strain evidence="9">CCUG 55585</strain>
    </source>
</reference>
<dbReference type="PANTHER" id="PTHR30189">
    <property type="entry name" value="LPS-ASSEMBLY PROTEIN"/>
    <property type="match status" value="1"/>
</dbReference>
<evidence type="ECO:0000256" key="1">
    <source>
        <dbReference type="ARBA" id="ARBA00022729"/>
    </source>
</evidence>
<comment type="caution">
    <text evidence="4">Lacks conserved residue(s) required for the propagation of feature annotation.</text>
</comment>
<comment type="subunit">
    <text evidence="4">Component of the lipopolysaccharide transport and assembly complex. Interacts with LptE and LptA.</text>
</comment>
<comment type="function">
    <text evidence="4">Together with LptE, is involved in the assembly of lipopolysaccharide (LPS) at the surface of the outer membrane.</text>
</comment>
<dbReference type="PANTHER" id="PTHR30189:SF1">
    <property type="entry name" value="LPS-ASSEMBLY PROTEIN LPTD"/>
    <property type="match status" value="1"/>
</dbReference>
<dbReference type="InterPro" id="IPR020889">
    <property type="entry name" value="LipoPS_assembly_LptD"/>
</dbReference>
<dbReference type="Proteomes" id="UP001597110">
    <property type="component" value="Unassembled WGS sequence"/>
</dbReference>
<evidence type="ECO:0000256" key="2">
    <source>
        <dbReference type="ARBA" id="ARBA00023136"/>
    </source>
</evidence>
<feature type="region of interest" description="Disordered" evidence="5">
    <location>
        <begin position="795"/>
        <end position="814"/>
    </location>
</feature>
<accession>A0ABW2YEH3</accession>
<evidence type="ECO:0000256" key="5">
    <source>
        <dbReference type="SAM" id="MobiDB-lite"/>
    </source>
</evidence>
<keyword evidence="9" id="KW-1185">Reference proteome</keyword>
<evidence type="ECO:0000259" key="6">
    <source>
        <dbReference type="Pfam" id="PF03968"/>
    </source>
</evidence>
<dbReference type="EMBL" id="JBHTIF010000001">
    <property type="protein sequence ID" value="MFD0726132.1"/>
    <property type="molecule type" value="Genomic_DNA"/>
</dbReference>
<dbReference type="InterPro" id="IPR005653">
    <property type="entry name" value="OstA-like_N"/>
</dbReference>
<comment type="caution">
    <text evidence="8">The sequence shown here is derived from an EMBL/GenBank/DDBJ whole genome shotgun (WGS) entry which is preliminary data.</text>
</comment>